<evidence type="ECO:0000259" key="6">
    <source>
        <dbReference type="PROSITE" id="PS50994"/>
    </source>
</evidence>
<dbReference type="GO" id="GO:0016787">
    <property type="term" value="F:hydrolase activity"/>
    <property type="evidence" value="ECO:0007669"/>
    <property type="project" value="UniProtKB-KW"/>
</dbReference>
<sequence>MSDEELKRLDRFERLRTLSFGGAESEDAHDFLDSYQRLPSDGGLHSLLREVHGTDPQGGATQEVQAAASGGHVCDPSLPPLSDRGCYKCGELVHIRRQCPHILGGPVQQRVYIVTPAPITSPPVQPAGGGPISIPPYHIAIVKLKELNEKLQELLDKGFIRLNVSPWGAPIPFVKKKNEKANMVGDALSRNAVSIGGLTFIHVGERSLGVDVQALANQECQYDDSYLLVLKDMVQHGNAKDVTIGDDRVLRIQCRICVPNVDGYQSSIQMAPYEAYERQCRSPVEWFEPDEARLFGTDLVQDALDKVKLIPDRLRTMECKQKSYTNQKVHDVPYMVQTVLEEFEALMPVSASVSKQQEQRQKMFLVLTLAGLSHDLDSVRDQILASPTVPTVDELFSRLLRLAAAPSHPVVDVRASQAMENRRGGGRFGRSRPKCSYCHKLGHTREMCYSLHGHPPKNAYIAQSETTGSSDHISGNKSLLSNILYSQSLPTVTLANGCQTKAQGVGQANPLSSITLESVLYILGCLFSLASDCSMGRTIGTSRESEGLYYLNSLSPSTTCLVTDPPDVIHRRLGHPSLSKIQKMVPSLSNLSILDCESCHLGKHTRASFTRSVESHAESVFSLVHSDILGPSRVSSTLGFRYFVALIDDYTRCTWLFLMKDRSKLFSIFQCFCAQIKNQSGVSICIFHSDNTLEYESSQFQQFMSCHGIIHQTSCPYTPQQNGVAKRKNRHLIETARTLLIESRVPLHFWGDAVPTACYLINRMPASPIKDHIPRSILFPQSALYPLPPRIFGSTCFVHNLAPWKDKLAPRALKCVFLGYSRVQKGYRCYSPDLRRYLIVNPPPPSTTEVSPIPTFEESSVIPPSSPATGTPLLIYHRHSRPTSGPSGSRPAPDTVPTADPAPSTPIALRKVIRTKLNPNPHYVGLGYNRLSSPYYAFISSLSSISIPKSTGKSTIGCRWVYVVKVGPDGQIDRLKVRLVAKGYTQIFGIDYNDTFSPVAKVASVCLFLSMTTICHWPLYQLDIMNAFLHGDLEDESSQVWFVYVDDIVITVNDQDGITNLKQHLFQHFQTKDLGRLKYFLGIEVAQSSSGMTGCRPVDTPMDPNSKLLPGQGEPLSDPASRRWLVGKLNYLTVTRPDISYPVSVVSQFMNSPYDNHWDAVVWIIRAEAEYRATTIATYELVWTKQLLKELKFGDISRMELVCDYQAALHIASNPSCYKLREVEGLRTDHFGLHELECCRGGACAATPVSVRSAGKNISTVPISEAYIF</sequence>
<dbReference type="Pfam" id="PF25597">
    <property type="entry name" value="SH3_retrovirus"/>
    <property type="match status" value="1"/>
</dbReference>
<dbReference type="InterPro" id="IPR025724">
    <property type="entry name" value="GAG-pre-integrase_dom"/>
</dbReference>
<dbReference type="PANTHER" id="PTHR42648:SF22">
    <property type="entry name" value="REVERSE TRANSCRIPTASE TY1_COPIA-TYPE DOMAIN-CONTAINING PROTEIN"/>
    <property type="match status" value="1"/>
</dbReference>
<protein>
    <submittedName>
        <fullName evidence="8">Uncharacterized protein LOC104247899</fullName>
    </submittedName>
</protein>
<dbReference type="eggNOG" id="KOG0017">
    <property type="taxonomic scope" value="Eukaryota"/>
</dbReference>
<dbReference type="RefSeq" id="XP_009802348.1">
    <property type="nucleotide sequence ID" value="XM_009804046.1"/>
</dbReference>
<dbReference type="InterPro" id="IPR001584">
    <property type="entry name" value="Integrase_cat-core"/>
</dbReference>
<keyword evidence="7" id="KW-1185">Reference proteome</keyword>
<dbReference type="InterPro" id="IPR012337">
    <property type="entry name" value="RNaseH-like_sf"/>
</dbReference>
<proteinExistence type="predicted"/>
<feature type="domain" description="CCHC-type" evidence="5">
    <location>
        <begin position="86"/>
        <end position="100"/>
    </location>
</feature>
<keyword evidence="1" id="KW-0479">Metal-binding</keyword>
<dbReference type="PANTHER" id="PTHR42648">
    <property type="entry name" value="TRANSPOSASE, PUTATIVE-RELATED"/>
    <property type="match status" value="1"/>
</dbReference>
<feature type="compositionally biased region" description="Low complexity" evidence="4">
    <location>
        <begin position="882"/>
        <end position="904"/>
    </location>
</feature>
<dbReference type="Gene3D" id="3.10.10.10">
    <property type="entry name" value="HIV Type 1 Reverse Transcriptase, subunit A, domain 1"/>
    <property type="match status" value="1"/>
</dbReference>
<dbReference type="AlphaFoldDB" id="A0A1U7YGS7"/>
<evidence type="ECO:0000256" key="2">
    <source>
        <dbReference type="ARBA" id="ARBA00022801"/>
    </source>
</evidence>
<reference evidence="7" key="1">
    <citation type="journal article" date="2013" name="Genome Biol.">
        <title>Reference genomes and transcriptomes of Nicotiana sylvestris and Nicotiana tomentosiformis.</title>
        <authorList>
            <person name="Sierro N."/>
            <person name="Battey J.N."/>
            <person name="Ouadi S."/>
            <person name="Bovet L."/>
            <person name="Goepfert S."/>
            <person name="Bakaher N."/>
            <person name="Peitsch M.C."/>
            <person name="Ivanov N.V."/>
        </authorList>
    </citation>
    <scope>NUCLEOTIDE SEQUENCE [LARGE SCALE GENOMIC DNA]</scope>
</reference>
<dbReference type="Pfam" id="PF07727">
    <property type="entry name" value="RVT_2"/>
    <property type="match status" value="2"/>
</dbReference>
<evidence type="ECO:0000313" key="7">
    <source>
        <dbReference type="Proteomes" id="UP000189701"/>
    </source>
</evidence>
<dbReference type="SMART" id="SM00343">
    <property type="entry name" value="ZnF_C2HC"/>
    <property type="match status" value="2"/>
</dbReference>
<dbReference type="Gene3D" id="3.30.420.10">
    <property type="entry name" value="Ribonuclease H-like superfamily/Ribonuclease H"/>
    <property type="match status" value="1"/>
</dbReference>
<keyword evidence="3" id="KW-0862">Zinc</keyword>
<dbReference type="InterPro" id="IPR013103">
    <property type="entry name" value="RVT_2"/>
</dbReference>
<dbReference type="PROSITE" id="PS50158">
    <property type="entry name" value="ZF_CCHC"/>
    <property type="match status" value="1"/>
</dbReference>
<dbReference type="Pfam" id="PF00665">
    <property type="entry name" value="rve"/>
    <property type="match status" value="1"/>
</dbReference>
<dbReference type="STRING" id="4096.A0A1U7YGS7"/>
<feature type="region of interest" description="Disordered" evidence="4">
    <location>
        <begin position="848"/>
        <end position="867"/>
    </location>
</feature>
<dbReference type="Proteomes" id="UP000189701">
    <property type="component" value="Unplaced"/>
</dbReference>
<keyword evidence="2" id="KW-0378">Hydrolase</keyword>
<dbReference type="InterPro" id="IPR043502">
    <property type="entry name" value="DNA/RNA_pol_sf"/>
</dbReference>
<evidence type="ECO:0000313" key="8">
    <source>
        <dbReference type="RefSeq" id="XP_009802348.1"/>
    </source>
</evidence>
<organism evidence="7 8">
    <name type="scientific">Nicotiana sylvestris</name>
    <name type="common">Wood tobacco</name>
    <name type="synonym">South American tobacco</name>
    <dbReference type="NCBI Taxonomy" id="4096"/>
    <lineage>
        <taxon>Eukaryota</taxon>
        <taxon>Viridiplantae</taxon>
        <taxon>Streptophyta</taxon>
        <taxon>Embryophyta</taxon>
        <taxon>Tracheophyta</taxon>
        <taxon>Spermatophyta</taxon>
        <taxon>Magnoliopsida</taxon>
        <taxon>eudicotyledons</taxon>
        <taxon>Gunneridae</taxon>
        <taxon>Pentapetalae</taxon>
        <taxon>asterids</taxon>
        <taxon>lamiids</taxon>
        <taxon>Solanales</taxon>
        <taxon>Solanaceae</taxon>
        <taxon>Nicotianoideae</taxon>
        <taxon>Nicotianeae</taxon>
        <taxon>Nicotiana</taxon>
    </lineage>
</organism>
<dbReference type="Pfam" id="PF13976">
    <property type="entry name" value="gag_pre-integrs"/>
    <property type="match status" value="1"/>
</dbReference>
<dbReference type="InterPro" id="IPR039537">
    <property type="entry name" value="Retrotran_Ty1/copia-like"/>
</dbReference>
<dbReference type="GO" id="GO:0008270">
    <property type="term" value="F:zinc ion binding"/>
    <property type="evidence" value="ECO:0007669"/>
    <property type="project" value="UniProtKB-KW"/>
</dbReference>
<name>A0A1U7YGS7_NICSY</name>
<dbReference type="GO" id="GO:0003676">
    <property type="term" value="F:nucleic acid binding"/>
    <property type="evidence" value="ECO:0007669"/>
    <property type="project" value="InterPro"/>
</dbReference>
<accession>A0A1U7YGS7</accession>
<feature type="region of interest" description="Disordered" evidence="4">
    <location>
        <begin position="876"/>
        <end position="904"/>
    </location>
</feature>
<dbReference type="InterPro" id="IPR057670">
    <property type="entry name" value="SH3_retrovirus"/>
</dbReference>
<evidence type="ECO:0000256" key="4">
    <source>
        <dbReference type="SAM" id="MobiDB-lite"/>
    </source>
</evidence>
<keyword evidence="3" id="KW-0863">Zinc-finger</keyword>
<dbReference type="GO" id="GO:0015074">
    <property type="term" value="P:DNA integration"/>
    <property type="evidence" value="ECO:0007669"/>
    <property type="project" value="InterPro"/>
</dbReference>
<evidence type="ECO:0000259" key="5">
    <source>
        <dbReference type="PROSITE" id="PS50158"/>
    </source>
</evidence>
<evidence type="ECO:0000256" key="1">
    <source>
        <dbReference type="ARBA" id="ARBA00022723"/>
    </source>
</evidence>
<dbReference type="InterPro" id="IPR036397">
    <property type="entry name" value="RNaseH_sf"/>
</dbReference>
<dbReference type="InterPro" id="IPR001878">
    <property type="entry name" value="Znf_CCHC"/>
</dbReference>
<feature type="domain" description="Integrase catalytic" evidence="6">
    <location>
        <begin position="614"/>
        <end position="782"/>
    </location>
</feature>
<dbReference type="SUPFAM" id="SSF53098">
    <property type="entry name" value="Ribonuclease H-like"/>
    <property type="match status" value="1"/>
</dbReference>
<dbReference type="PROSITE" id="PS50994">
    <property type="entry name" value="INTEGRASE"/>
    <property type="match status" value="1"/>
</dbReference>
<dbReference type="SUPFAM" id="SSF56672">
    <property type="entry name" value="DNA/RNA polymerases"/>
    <property type="match status" value="2"/>
</dbReference>
<reference evidence="8" key="2">
    <citation type="submission" date="2025-08" db="UniProtKB">
        <authorList>
            <consortium name="RefSeq"/>
        </authorList>
    </citation>
    <scope>IDENTIFICATION</scope>
    <source>
        <tissue evidence="8">Leaf</tissue>
    </source>
</reference>
<evidence type="ECO:0000256" key="3">
    <source>
        <dbReference type="PROSITE-ProRule" id="PRU00047"/>
    </source>
</evidence>
<gene>
    <name evidence="8" type="primary">LOC104247899</name>
</gene>